<feature type="region of interest" description="Disordered" evidence="1">
    <location>
        <begin position="50"/>
        <end position="128"/>
    </location>
</feature>
<dbReference type="Proteomes" id="UP001189429">
    <property type="component" value="Unassembled WGS sequence"/>
</dbReference>
<sequence length="128" mass="14027">MPLLMANEKLETPPILTVLVTCVCVCVCETCAKPPSHAAEVHPLEDNEVSLAAKTRESSLNVERDGSSGLSPLNACEEEKEKEEDEEEDEEEEEDTGRTQSLKGGSSLYECDNHRVDRRSPVVLGTPD</sequence>
<proteinExistence type="predicted"/>
<protein>
    <recommendedName>
        <fullName evidence="4">Secreted protein</fullName>
    </recommendedName>
</protein>
<organism evidence="2 3">
    <name type="scientific">Prorocentrum cordatum</name>
    <dbReference type="NCBI Taxonomy" id="2364126"/>
    <lineage>
        <taxon>Eukaryota</taxon>
        <taxon>Sar</taxon>
        <taxon>Alveolata</taxon>
        <taxon>Dinophyceae</taxon>
        <taxon>Prorocentrales</taxon>
        <taxon>Prorocentraceae</taxon>
        <taxon>Prorocentrum</taxon>
    </lineage>
</organism>
<feature type="compositionally biased region" description="Acidic residues" evidence="1">
    <location>
        <begin position="76"/>
        <end position="95"/>
    </location>
</feature>
<keyword evidence="3" id="KW-1185">Reference proteome</keyword>
<reference evidence="2" key="1">
    <citation type="submission" date="2023-10" db="EMBL/GenBank/DDBJ databases">
        <authorList>
            <person name="Chen Y."/>
            <person name="Shah S."/>
            <person name="Dougan E. K."/>
            <person name="Thang M."/>
            <person name="Chan C."/>
        </authorList>
    </citation>
    <scope>NUCLEOTIDE SEQUENCE [LARGE SCALE GENOMIC DNA]</scope>
</reference>
<name>A0ABN9WU50_9DINO</name>
<gene>
    <name evidence="2" type="ORF">PCOR1329_LOCUS70578</name>
</gene>
<evidence type="ECO:0000256" key="1">
    <source>
        <dbReference type="SAM" id="MobiDB-lite"/>
    </source>
</evidence>
<evidence type="ECO:0000313" key="3">
    <source>
        <dbReference type="Proteomes" id="UP001189429"/>
    </source>
</evidence>
<evidence type="ECO:0000313" key="2">
    <source>
        <dbReference type="EMBL" id="CAK0890299.1"/>
    </source>
</evidence>
<feature type="compositionally biased region" description="Basic and acidic residues" evidence="1">
    <location>
        <begin position="111"/>
        <end position="120"/>
    </location>
</feature>
<feature type="compositionally biased region" description="Basic and acidic residues" evidence="1">
    <location>
        <begin position="54"/>
        <end position="66"/>
    </location>
</feature>
<accession>A0ABN9WU50</accession>
<evidence type="ECO:0008006" key="4">
    <source>
        <dbReference type="Google" id="ProtNLM"/>
    </source>
</evidence>
<dbReference type="EMBL" id="CAUYUJ010019333">
    <property type="protein sequence ID" value="CAK0890299.1"/>
    <property type="molecule type" value="Genomic_DNA"/>
</dbReference>
<comment type="caution">
    <text evidence="2">The sequence shown here is derived from an EMBL/GenBank/DDBJ whole genome shotgun (WGS) entry which is preliminary data.</text>
</comment>